<evidence type="ECO:0000313" key="3">
    <source>
        <dbReference type="Proteomes" id="UP000177300"/>
    </source>
</evidence>
<proteinExistence type="inferred from homology"/>
<protein>
    <recommendedName>
        <fullName evidence="4">Short-chain dehydrogenase</fullName>
    </recommendedName>
</protein>
<dbReference type="InterPro" id="IPR050259">
    <property type="entry name" value="SDR"/>
</dbReference>
<dbReference type="EMBL" id="MFBY01000026">
    <property type="protein sequence ID" value="OGE13646.1"/>
    <property type="molecule type" value="Genomic_DNA"/>
</dbReference>
<dbReference type="Gene3D" id="3.40.50.720">
    <property type="entry name" value="NAD(P)-binding Rossmann-like Domain"/>
    <property type="match status" value="1"/>
</dbReference>
<evidence type="ECO:0008006" key="4">
    <source>
        <dbReference type="Google" id="ProtNLM"/>
    </source>
</evidence>
<comment type="similarity">
    <text evidence="1">Belongs to the short-chain dehydrogenases/reductases (SDR) family.</text>
</comment>
<dbReference type="InterPro" id="IPR036291">
    <property type="entry name" value="NAD(P)-bd_dom_sf"/>
</dbReference>
<dbReference type="PRINTS" id="PR00080">
    <property type="entry name" value="SDRFAMILY"/>
</dbReference>
<accession>A0A1F5IB95</accession>
<dbReference type="PANTHER" id="PTHR42879">
    <property type="entry name" value="3-OXOACYL-(ACYL-CARRIER-PROTEIN) REDUCTASE"/>
    <property type="match status" value="1"/>
</dbReference>
<dbReference type="InterPro" id="IPR020904">
    <property type="entry name" value="Sc_DH/Rdtase_CS"/>
</dbReference>
<dbReference type="PRINTS" id="PR00081">
    <property type="entry name" value="GDHRDH"/>
</dbReference>
<reference evidence="2 3" key="1">
    <citation type="journal article" date="2016" name="Nat. Commun.">
        <title>Thousands of microbial genomes shed light on interconnected biogeochemical processes in an aquifer system.</title>
        <authorList>
            <person name="Anantharaman K."/>
            <person name="Brown C.T."/>
            <person name="Hug L.A."/>
            <person name="Sharon I."/>
            <person name="Castelle C.J."/>
            <person name="Probst A.J."/>
            <person name="Thomas B.C."/>
            <person name="Singh A."/>
            <person name="Wilkins M.J."/>
            <person name="Karaoz U."/>
            <person name="Brodie E.L."/>
            <person name="Williams K.H."/>
            <person name="Hubbard S.S."/>
            <person name="Banfield J.F."/>
        </authorList>
    </citation>
    <scope>NUCLEOTIDE SEQUENCE [LARGE SCALE GENOMIC DNA]</scope>
</reference>
<evidence type="ECO:0000256" key="1">
    <source>
        <dbReference type="ARBA" id="ARBA00006484"/>
    </source>
</evidence>
<dbReference type="GO" id="GO:0032787">
    <property type="term" value="P:monocarboxylic acid metabolic process"/>
    <property type="evidence" value="ECO:0007669"/>
    <property type="project" value="UniProtKB-ARBA"/>
</dbReference>
<dbReference type="Proteomes" id="UP000177300">
    <property type="component" value="Unassembled WGS sequence"/>
</dbReference>
<comment type="caution">
    <text evidence="2">The sequence shown here is derived from an EMBL/GenBank/DDBJ whole genome shotgun (WGS) entry which is preliminary data.</text>
</comment>
<evidence type="ECO:0000313" key="2">
    <source>
        <dbReference type="EMBL" id="OGE13646.1"/>
    </source>
</evidence>
<sequence length="220" mass="24372">MKQVLITGGSRGIGAAITKHLTSLGYKVIAPTRRELDLNNQESVENFIRLNRKLKLYALINNAGINNPQWIEDISNDNLKETLNVNLVSPVLLCRGFVPHLKKNKISHIINVSSMFGVISRGKQSLYSSSKFGLVGLTKSLALELAQYNILVNSISPGFVETDLTLRNSSQKNAKLAREIPLKRFAKPLEIAYLVEFLISTKSTYITGENIVIDGGYSIK</sequence>
<dbReference type="AlphaFoldDB" id="A0A1F5IB95"/>
<dbReference type="PROSITE" id="PS00061">
    <property type="entry name" value="ADH_SHORT"/>
    <property type="match status" value="1"/>
</dbReference>
<dbReference type="FunFam" id="3.40.50.720:FF:000084">
    <property type="entry name" value="Short-chain dehydrogenase reductase"/>
    <property type="match status" value="1"/>
</dbReference>
<dbReference type="CDD" id="cd05233">
    <property type="entry name" value="SDR_c"/>
    <property type="match status" value="1"/>
</dbReference>
<organism evidence="2 3">
    <name type="scientific">Candidatus Curtissbacteria bacterium RIFCSPLOWO2_12_FULL_38_9</name>
    <dbReference type="NCBI Taxonomy" id="1797735"/>
    <lineage>
        <taxon>Bacteria</taxon>
        <taxon>Candidatus Curtissiibacteriota</taxon>
    </lineage>
</organism>
<gene>
    <name evidence="2" type="ORF">A3G14_05020</name>
</gene>
<dbReference type="Pfam" id="PF13561">
    <property type="entry name" value="adh_short_C2"/>
    <property type="match status" value="1"/>
</dbReference>
<dbReference type="InterPro" id="IPR002347">
    <property type="entry name" value="SDR_fam"/>
</dbReference>
<name>A0A1F5IB95_9BACT</name>
<dbReference type="SUPFAM" id="SSF51735">
    <property type="entry name" value="NAD(P)-binding Rossmann-fold domains"/>
    <property type="match status" value="1"/>
</dbReference>